<feature type="domain" description="EamA" evidence="6">
    <location>
        <begin position="140"/>
        <end position="272"/>
    </location>
</feature>
<feature type="transmembrane region" description="Helical" evidence="5">
    <location>
        <begin position="28"/>
        <end position="46"/>
    </location>
</feature>
<dbReference type="GO" id="GO:0016020">
    <property type="term" value="C:membrane"/>
    <property type="evidence" value="ECO:0007669"/>
    <property type="project" value="UniProtKB-SubCell"/>
</dbReference>
<evidence type="ECO:0000256" key="3">
    <source>
        <dbReference type="ARBA" id="ARBA00022989"/>
    </source>
</evidence>
<evidence type="ECO:0000256" key="5">
    <source>
        <dbReference type="SAM" id="Phobius"/>
    </source>
</evidence>
<feature type="transmembrane region" description="Helical" evidence="5">
    <location>
        <begin position="200"/>
        <end position="222"/>
    </location>
</feature>
<feature type="transmembrane region" description="Helical" evidence="5">
    <location>
        <begin position="169"/>
        <end position="188"/>
    </location>
</feature>
<dbReference type="InterPro" id="IPR037185">
    <property type="entry name" value="EmrE-like"/>
</dbReference>
<feature type="transmembrane region" description="Helical" evidence="5">
    <location>
        <begin position="255"/>
        <end position="272"/>
    </location>
</feature>
<dbReference type="OrthoDB" id="9810556at2"/>
<keyword evidence="2 5" id="KW-0812">Transmembrane</keyword>
<proteinExistence type="predicted"/>
<sequence length="288" mass="30322">MLLLSILWGSSFFFIAVAVREWPPLSIVLARVSIAAVQLWLIILAVGPRPRLDRSALVASFGMGLLNNVLPFVLIVLAQQSLPSGTASIFNATTPLFGVLVAGAAGVERITPPRLIGVLAGLGGVVAMAGADPLATPWPAALCMLGATFLYALAGLWGRRFKALGMTPVQAAAGQTSASTLMLLPLVLLLEVPPLPSLEVAGALLGLATLCTTGGYFMYFLLLNMVGPVNMLLVTLIIPVTSFVLGALFLNESLAPRHLLGMAGVALGLALIDGRLMRRLPRWRNERP</sequence>
<accession>A0A437LZ27</accession>
<evidence type="ECO:0000313" key="8">
    <source>
        <dbReference type="Proteomes" id="UP000282957"/>
    </source>
</evidence>
<dbReference type="Pfam" id="PF00892">
    <property type="entry name" value="EamA"/>
    <property type="match status" value="2"/>
</dbReference>
<evidence type="ECO:0000256" key="2">
    <source>
        <dbReference type="ARBA" id="ARBA00022692"/>
    </source>
</evidence>
<feature type="transmembrane region" description="Helical" evidence="5">
    <location>
        <begin position="114"/>
        <end position="131"/>
    </location>
</feature>
<organism evidence="7 8">
    <name type="scientific">Rhodovarius crocodyli</name>
    <dbReference type="NCBI Taxonomy" id="1979269"/>
    <lineage>
        <taxon>Bacteria</taxon>
        <taxon>Pseudomonadati</taxon>
        <taxon>Pseudomonadota</taxon>
        <taxon>Alphaproteobacteria</taxon>
        <taxon>Acetobacterales</taxon>
        <taxon>Roseomonadaceae</taxon>
        <taxon>Rhodovarius</taxon>
    </lineage>
</organism>
<dbReference type="AlphaFoldDB" id="A0A437LZ27"/>
<dbReference type="PANTHER" id="PTHR32322:SF9">
    <property type="entry name" value="AMINO-ACID METABOLITE EFFLUX PUMP-RELATED"/>
    <property type="match status" value="1"/>
</dbReference>
<feature type="transmembrane region" description="Helical" evidence="5">
    <location>
        <begin position="137"/>
        <end position="157"/>
    </location>
</feature>
<feature type="transmembrane region" description="Helical" evidence="5">
    <location>
        <begin position="229"/>
        <end position="249"/>
    </location>
</feature>
<keyword evidence="3 5" id="KW-1133">Transmembrane helix</keyword>
<dbReference type="InterPro" id="IPR000620">
    <property type="entry name" value="EamA_dom"/>
</dbReference>
<comment type="caution">
    <text evidence="7">The sequence shown here is derived from an EMBL/GenBank/DDBJ whole genome shotgun (WGS) entry which is preliminary data.</text>
</comment>
<dbReference type="SUPFAM" id="SSF103481">
    <property type="entry name" value="Multidrug resistance efflux transporter EmrE"/>
    <property type="match status" value="2"/>
</dbReference>
<feature type="transmembrane region" description="Helical" evidence="5">
    <location>
        <begin position="89"/>
        <end position="107"/>
    </location>
</feature>
<dbReference type="PANTHER" id="PTHR32322">
    <property type="entry name" value="INNER MEMBRANE TRANSPORTER"/>
    <property type="match status" value="1"/>
</dbReference>
<evidence type="ECO:0000256" key="1">
    <source>
        <dbReference type="ARBA" id="ARBA00004141"/>
    </source>
</evidence>
<comment type="subcellular location">
    <subcellularLocation>
        <location evidence="1">Membrane</location>
        <topology evidence="1">Multi-pass membrane protein</topology>
    </subcellularLocation>
</comment>
<gene>
    <name evidence="7" type="ORF">EOD42_23590</name>
</gene>
<feature type="transmembrane region" description="Helical" evidence="5">
    <location>
        <begin position="58"/>
        <end position="77"/>
    </location>
</feature>
<name>A0A437LZ27_9PROT</name>
<dbReference type="Proteomes" id="UP000282957">
    <property type="component" value="Unassembled WGS sequence"/>
</dbReference>
<protein>
    <submittedName>
        <fullName evidence="7">DMT family transporter</fullName>
    </submittedName>
</protein>
<evidence type="ECO:0000313" key="7">
    <source>
        <dbReference type="EMBL" id="RVT90652.1"/>
    </source>
</evidence>
<evidence type="ECO:0000256" key="4">
    <source>
        <dbReference type="ARBA" id="ARBA00023136"/>
    </source>
</evidence>
<reference evidence="7 8" key="1">
    <citation type="submission" date="2019-01" db="EMBL/GenBank/DDBJ databases">
        <authorList>
            <person name="Chen W.-M."/>
        </authorList>
    </citation>
    <scope>NUCLEOTIDE SEQUENCE [LARGE SCALE GENOMIC DNA]</scope>
    <source>
        <strain evidence="7 8">CCP-6</strain>
    </source>
</reference>
<feature type="domain" description="EamA" evidence="6">
    <location>
        <begin position="1"/>
        <end position="128"/>
    </location>
</feature>
<dbReference type="InterPro" id="IPR050638">
    <property type="entry name" value="AA-Vitamin_Transporters"/>
</dbReference>
<dbReference type="EMBL" id="SACL01000013">
    <property type="protein sequence ID" value="RVT90652.1"/>
    <property type="molecule type" value="Genomic_DNA"/>
</dbReference>
<keyword evidence="4 5" id="KW-0472">Membrane</keyword>
<evidence type="ECO:0000259" key="6">
    <source>
        <dbReference type="Pfam" id="PF00892"/>
    </source>
</evidence>
<keyword evidence="8" id="KW-1185">Reference proteome</keyword>